<proteinExistence type="predicted"/>
<feature type="transmembrane region" description="Helical" evidence="2">
    <location>
        <begin position="272"/>
        <end position="300"/>
    </location>
</feature>
<protein>
    <submittedName>
        <fullName evidence="5">Septum formation family protein</fullName>
    </submittedName>
</protein>
<sequence>MATAELRLTLPVDRARDAVAAALTEQGFSVQSTPSGSLDVSRGSLGTTLVAGAFAGQDMHVRFDVHVTETAEGALASFEHSAAGGFLKGGAVGAAKVGDVVREAAHLAGARLASQGFLVGAEGVSTPAGPTGPEARDAAAPPSGDATGAPTPSWPAAAAPTAPADSGAPVPPAAPAPPYTAAEPASQNGYPGYPGYPGAPAPSGSAYAPAMPPSTAGISPYAPGAASGNPERTNGVAIAAIIMGFVLPIGGIIAGAVALAQIKRTGEKGRGLAIGGIIAGGVITVLTILATVAFVLFAILGAGVAASSADPFDLPAEPGDGGVTIGPSEQAPGDLYTLAVGACLDDIPSGFISPSNLVDCAQPHTYEVFGSFFLDDGAFPGDDAIESSAYEGCDAAYPDYVGVTWDQSALAYSFVSPSEETWAEGDREISCLLYDPAVDQTTGSLRGAAR</sequence>
<evidence type="ECO:0000259" key="3">
    <source>
        <dbReference type="Pfam" id="PF13828"/>
    </source>
</evidence>
<keyword evidence="2" id="KW-0472">Membrane</keyword>
<dbReference type="InterPro" id="IPR026004">
    <property type="entry name" value="Septum_form"/>
</dbReference>
<keyword evidence="2" id="KW-0812">Transmembrane</keyword>
<dbReference type="RefSeq" id="WP_316004153.1">
    <property type="nucleotide sequence ID" value="NZ_JAWDIT010000002.1"/>
</dbReference>
<feature type="compositionally biased region" description="Pro residues" evidence="1">
    <location>
        <begin position="169"/>
        <end position="178"/>
    </location>
</feature>
<evidence type="ECO:0000256" key="1">
    <source>
        <dbReference type="SAM" id="MobiDB-lite"/>
    </source>
</evidence>
<evidence type="ECO:0000256" key="2">
    <source>
        <dbReference type="SAM" id="Phobius"/>
    </source>
</evidence>
<feature type="transmembrane region" description="Helical" evidence="2">
    <location>
        <begin position="236"/>
        <end position="260"/>
    </location>
</feature>
<feature type="compositionally biased region" description="Low complexity" evidence="1">
    <location>
        <begin position="146"/>
        <end position="168"/>
    </location>
</feature>
<name>A0ABU3SLE6_9MICO</name>
<evidence type="ECO:0000313" key="5">
    <source>
        <dbReference type="EMBL" id="MDU0345639.1"/>
    </source>
</evidence>
<dbReference type="EMBL" id="JAWDIT010000002">
    <property type="protein sequence ID" value="MDU0345639.1"/>
    <property type="molecule type" value="Genomic_DNA"/>
</dbReference>
<accession>A0ABU3SLE6</accession>
<comment type="caution">
    <text evidence="5">The sequence shown here is derived from an EMBL/GenBank/DDBJ whole genome shotgun (WGS) entry which is preliminary data.</text>
</comment>
<dbReference type="InterPro" id="IPR025241">
    <property type="entry name" value="DUF4190"/>
</dbReference>
<dbReference type="Pfam" id="PF13828">
    <property type="entry name" value="DUF4190"/>
    <property type="match status" value="1"/>
</dbReference>
<gene>
    <name evidence="5" type="ORF">RWH44_07965</name>
</gene>
<evidence type="ECO:0000259" key="4">
    <source>
        <dbReference type="Pfam" id="PF13845"/>
    </source>
</evidence>
<organism evidence="5 6">
    <name type="scientific">Microbacterium phycohabitans</name>
    <dbReference type="NCBI Taxonomy" id="3075993"/>
    <lineage>
        <taxon>Bacteria</taxon>
        <taxon>Bacillati</taxon>
        <taxon>Actinomycetota</taxon>
        <taxon>Actinomycetes</taxon>
        <taxon>Micrococcales</taxon>
        <taxon>Microbacteriaceae</taxon>
        <taxon>Microbacterium</taxon>
    </lineage>
</organism>
<feature type="region of interest" description="Disordered" evidence="1">
    <location>
        <begin position="123"/>
        <end position="186"/>
    </location>
</feature>
<keyword evidence="6" id="KW-1185">Reference proteome</keyword>
<dbReference type="Proteomes" id="UP001261125">
    <property type="component" value="Unassembled WGS sequence"/>
</dbReference>
<feature type="domain" description="DUF4190" evidence="3">
    <location>
        <begin position="238"/>
        <end position="290"/>
    </location>
</feature>
<reference evidence="5 6" key="1">
    <citation type="submission" date="2023-09" db="EMBL/GenBank/DDBJ databases">
        <title>Microbacterium fusihabitans sp. nov., Microbacterium phycihabitans sp. nov., and Microbacterium cervinum sp. nov., isolated from dried seaweeds of beach.</title>
        <authorList>
            <person name="Lee S.D."/>
        </authorList>
    </citation>
    <scope>NUCLEOTIDE SEQUENCE [LARGE SCALE GENOMIC DNA]</scope>
    <source>
        <strain evidence="5 6">KSW2-29</strain>
    </source>
</reference>
<feature type="domain" description="Septum formation-related" evidence="4">
    <location>
        <begin position="341"/>
        <end position="443"/>
    </location>
</feature>
<dbReference type="Pfam" id="PF13845">
    <property type="entry name" value="Septum_form"/>
    <property type="match status" value="1"/>
</dbReference>
<keyword evidence="2" id="KW-1133">Transmembrane helix</keyword>
<evidence type="ECO:0000313" key="6">
    <source>
        <dbReference type="Proteomes" id="UP001261125"/>
    </source>
</evidence>